<name>K6YEG0_9ALTE</name>
<gene>
    <name evidence="1" type="ORF">GMES_0006</name>
</gene>
<protein>
    <recommendedName>
        <fullName evidence="3">Ankyrin</fullName>
    </recommendedName>
</protein>
<dbReference type="EMBL" id="BAEP01000003">
    <property type="protein sequence ID" value="GAC22321.1"/>
    <property type="molecule type" value="Genomic_DNA"/>
</dbReference>
<dbReference type="eggNOG" id="ENOG5034A8X">
    <property type="taxonomic scope" value="Bacteria"/>
</dbReference>
<accession>K6YEG0</accession>
<proteinExistence type="predicted"/>
<evidence type="ECO:0000313" key="1">
    <source>
        <dbReference type="EMBL" id="GAC22321.1"/>
    </source>
</evidence>
<comment type="caution">
    <text evidence="1">The sequence shown here is derived from an EMBL/GenBank/DDBJ whole genome shotgun (WGS) entry which is preliminary data.</text>
</comment>
<dbReference type="RefSeq" id="WP_006990472.1">
    <property type="nucleotide sequence ID" value="NZ_BAEP01000003.1"/>
</dbReference>
<evidence type="ECO:0000313" key="2">
    <source>
        <dbReference type="Proteomes" id="UP000006263"/>
    </source>
</evidence>
<reference evidence="1 2" key="1">
    <citation type="journal article" date="2017" name="Antonie Van Leeuwenhoek">
        <title>Rhizobium rhizosphaerae sp. nov., a novel species isolated from rice rhizosphere.</title>
        <authorList>
            <person name="Zhao J.J."/>
            <person name="Zhang J."/>
            <person name="Zhang R.J."/>
            <person name="Zhang C.W."/>
            <person name="Yin H.Q."/>
            <person name="Zhang X.X."/>
        </authorList>
    </citation>
    <scope>NUCLEOTIDE SEQUENCE [LARGE SCALE GENOMIC DNA]</scope>
    <source>
        <strain evidence="1 2">KMM 241</strain>
    </source>
</reference>
<organism evidence="1 2">
    <name type="scientific">Paraglaciecola mesophila KMM 241</name>
    <dbReference type="NCBI Taxonomy" id="1128912"/>
    <lineage>
        <taxon>Bacteria</taxon>
        <taxon>Pseudomonadati</taxon>
        <taxon>Pseudomonadota</taxon>
        <taxon>Gammaproteobacteria</taxon>
        <taxon>Alteromonadales</taxon>
        <taxon>Alteromonadaceae</taxon>
        <taxon>Paraglaciecola</taxon>
    </lineage>
</organism>
<dbReference type="OrthoDB" id="6387895at2"/>
<sequence>MTDYNDQSNLQQRPALATQAIKTAIYNGDEVRLKALLTNEVFDELEKNHFVELAKESGNTNIVKLLEDTPATP</sequence>
<evidence type="ECO:0008006" key="3">
    <source>
        <dbReference type="Google" id="ProtNLM"/>
    </source>
</evidence>
<dbReference type="AlphaFoldDB" id="K6YEG0"/>
<dbReference type="Proteomes" id="UP000006263">
    <property type="component" value="Unassembled WGS sequence"/>
</dbReference>